<comment type="caution">
    <text evidence="1">The sequence shown here is derived from an EMBL/GenBank/DDBJ whole genome shotgun (WGS) entry which is preliminary data.</text>
</comment>
<name>A0ACA9NT05_9GLOM</name>
<accession>A0ACA9NT05</accession>
<dbReference type="EMBL" id="CAJVPM010029447">
    <property type="protein sequence ID" value="CAG8673354.1"/>
    <property type="molecule type" value="Genomic_DNA"/>
</dbReference>
<organism evidence="1 2">
    <name type="scientific">Scutellospora calospora</name>
    <dbReference type="NCBI Taxonomy" id="85575"/>
    <lineage>
        <taxon>Eukaryota</taxon>
        <taxon>Fungi</taxon>
        <taxon>Fungi incertae sedis</taxon>
        <taxon>Mucoromycota</taxon>
        <taxon>Glomeromycotina</taxon>
        <taxon>Glomeromycetes</taxon>
        <taxon>Diversisporales</taxon>
        <taxon>Gigasporaceae</taxon>
        <taxon>Scutellospora</taxon>
    </lineage>
</organism>
<sequence>RLDAYSQLANFLNNQNWGHKFFDNDHQIFILLFNTQAEKREQTLQHKNKTQLLKLLIE</sequence>
<protein>
    <submittedName>
        <fullName evidence="1">366_t:CDS:1</fullName>
    </submittedName>
</protein>
<reference evidence="1" key="1">
    <citation type="submission" date="2021-06" db="EMBL/GenBank/DDBJ databases">
        <authorList>
            <person name="Kallberg Y."/>
            <person name="Tangrot J."/>
            <person name="Rosling A."/>
        </authorList>
    </citation>
    <scope>NUCLEOTIDE SEQUENCE</scope>
    <source>
        <strain evidence="1">AU212A</strain>
    </source>
</reference>
<gene>
    <name evidence="1" type="ORF">SCALOS_LOCUS9459</name>
</gene>
<feature type="non-terminal residue" evidence="1">
    <location>
        <position position="1"/>
    </location>
</feature>
<dbReference type="Proteomes" id="UP000789860">
    <property type="component" value="Unassembled WGS sequence"/>
</dbReference>
<proteinExistence type="predicted"/>
<evidence type="ECO:0000313" key="2">
    <source>
        <dbReference type="Proteomes" id="UP000789860"/>
    </source>
</evidence>
<keyword evidence="2" id="KW-1185">Reference proteome</keyword>
<evidence type="ECO:0000313" key="1">
    <source>
        <dbReference type="EMBL" id="CAG8673354.1"/>
    </source>
</evidence>